<keyword evidence="9" id="KW-1185">Reference proteome</keyword>
<evidence type="ECO:0000256" key="1">
    <source>
        <dbReference type="ARBA" id="ARBA00004651"/>
    </source>
</evidence>
<evidence type="ECO:0000256" key="2">
    <source>
        <dbReference type="ARBA" id="ARBA00022475"/>
    </source>
</evidence>
<dbReference type="InterPro" id="IPR027379">
    <property type="entry name" value="CLS_N"/>
</dbReference>
<dbReference type="AlphaFoldDB" id="A0A402ALR5"/>
<keyword evidence="3 6" id="KW-0812">Transmembrane</keyword>
<organism evidence="8 9">
    <name type="scientific">Dictyobacter kobayashii</name>
    <dbReference type="NCBI Taxonomy" id="2014872"/>
    <lineage>
        <taxon>Bacteria</taxon>
        <taxon>Bacillati</taxon>
        <taxon>Chloroflexota</taxon>
        <taxon>Ktedonobacteria</taxon>
        <taxon>Ktedonobacterales</taxon>
        <taxon>Dictyobacteraceae</taxon>
        <taxon>Dictyobacter</taxon>
    </lineage>
</organism>
<dbReference type="Proteomes" id="UP000287188">
    <property type="component" value="Unassembled WGS sequence"/>
</dbReference>
<comment type="subcellular location">
    <subcellularLocation>
        <location evidence="1">Cell membrane</location>
        <topology evidence="1">Multi-pass membrane protein</topology>
    </subcellularLocation>
</comment>
<proteinExistence type="predicted"/>
<keyword evidence="4 6" id="KW-1133">Transmembrane helix</keyword>
<gene>
    <name evidence="8" type="ORF">KDK_37640</name>
</gene>
<keyword evidence="5 6" id="KW-0472">Membrane</keyword>
<evidence type="ECO:0000256" key="5">
    <source>
        <dbReference type="ARBA" id="ARBA00023136"/>
    </source>
</evidence>
<evidence type="ECO:0000256" key="3">
    <source>
        <dbReference type="ARBA" id="ARBA00022692"/>
    </source>
</evidence>
<evidence type="ECO:0000313" key="8">
    <source>
        <dbReference type="EMBL" id="GCE19964.1"/>
    </source>
</evidence>
<protein>
    <recommendedName>
        <fullName evidence="7">Cardiolipin synthase N-terminal domain-containing protein</fullName>
    </recommendedName>
</protein>
<feature type="transmembrane region" description="Helical" evidence="6">
    <location>
        <begin position="46"/>
        <end position="66"/>
    </location>
</feature>
<dbReference type="EMBL" id="BIFS01000001">
    <property type="protein sequence ID" value="GCE19964.1"/>
    <property type="molecule type" value="Genomic_DNA"/>
</dbReference>
<dbReference type="RefSeq" id="WP_126551734.1">
    <property type="nucleotide sequence ID" value="NZ_BIFS01000001.1"/>
</dbReference>
<evidence type="ECO:0000256" key="6">
    <source>
        <dbReference type="SAM" id="Phobius"/>
    </source>
</evidence>
<reference evidence="9" key="1">
    <citation type="submission" date="2018-12" db="EMBL/GenBank/DDBJ databases">
        <title>Tengunoibacter tsumagoiensis gen. nov., sp. nov., Dictyobacter kobayashii sp. nov., D. alpinus sp. nov., and D. joshuensis sp. nov. and description of Dictyobacteraceae fam. nov. within the order Ktedonobacterales isolated from Tengu-no-mugimeshi.</title>
        <authorList>
            <person name="Wang C.M."/>
            <person name="Zheng Y."/>
            <person name="Sakai Y."/>
            <person name="Toyoda A."/>
            <person name="Minakuchi Y."/>
            <person name="Abe K."/>
            <person name="Yokota A."/>
            <person name="Yabe S."/>
        </authorList>
    </citation>
    <scope>NUCLEOTIDE SEQUENCE [LARGE SCALE GENOMIC DNA]</scope>
    <source>
        <strain evidence="9">Uno11</strain>
    </source>
</reference>
<feature type="transmembrane region" description="Helical" evidence="6">
    <location>
        <begin position="7"/>
        <end position="31"/>
    </location>
</feature>
<dbReference type="Pfam" id="PF13396">
    <property type="entry name" value="PLDc_N"/>
    <property type="match status" value="1"/>
</dbReference>
<comment type="caution">
    <text evidence="8">The sequence shown here is derived from an EMBL/GenBank/DDBJ whole genome shotgun (WGS) entry which is preliminary data.</text>
</comment>
<evidence type="ECO:0000259" key="7">
    <source>
        <dbReference type="Pfam" id="PF13396"/>
    </source>
</evidence>
<sequence length="77" mass="8822">MFYPFSGLMYLIGIGSPGLITLAAIFWIWVIVDCITKEPSNTNDKVAWLSFILCVPFFGALLYYFIRRPERIKAVGR</sequence>
<dbReference type="OrthoDB" id="164888at2"/>
<accession>A0A402ALR5</accession>
<feature type="domain" description="Cardiolipin synthase N-terminal" evidence="7">
    <location>
        <begin position="25"/>
        <end position="68"/>
    </location>
</feature>
<keyword evidence="2" id="KW-1003">Cell membrane</keyword>
<evidence type="ECO:0000313" key="9">
    <source>
        <dbReference type="Proteomes" id="UP000287188"/>
    </source>
</evidence>
<dbReference type="GO" id="GO:0005886">
    <property type="term" value="C:plasma membrane"/>
    <property type="evidence" value="ECO:0007669"/>
    <property type="project" value="UniProtKB-SubCell"/>
</dbReference>
<evidence type="ECO:0000256" key="4">
    <source>
        <dbReference type="ARBA" id="ARBA00022989"/>
    </source>
</evidence>
<name>A0A402ALR5_9CHLR</name>